<accession>A0A426YEH6</accession>
<gene>
    <name evidence="2" type="ORF">B296_00032924</name>
</gene>
<reference evidence="2 3" key="1">
    <citation type="journal article" date="2014" name="Agronomy (Basel)">
        <title>A Draft Genome Sequence for Ensete ventricosum, the Drought-Tolerant Tree Against Hunger.</title>
        <authorList>
            <person name="Harrison J."/>
            <person name="Moore K.A."/>
            <person name="Paszkiewicz K."/>
            <person name="Jones T."/>
            <person name="Grant M."/>
            <person name="Ambacheew D."/>
            <person name="Muzemil S."/>
            <person name="Studholme D.J."/>
        </authorList>
    </citation>
    <scope>NUCLEOTIDE SEQUENCE [LARGE SCALE GENOMIC DNA]</scope>
</reference>
<organism evidence="2 3">
    <name type="scientific">Ensete ventricosum</name>
    <name type="common">Abyssinian banana</name>
    <name type="synonym">Musa ensete</name>
    <dbReference type="NCBI Taxonomy" id="4639"/>
    <lineage>
        <taxon>Eukaryota</taxon>
        <taxon>Viridiplantae</taxon>
        <taxon>Streptophyta</taxon>
        <taxon>Embryophyta</taxon>
        <taxon>Tracheophyta</taxon>
        <taxon>Spermatophyta</taxon>
        <taxon>Magnoliopsida</taxon>
        <taxon>Liliopsida</taxon>
        <taxon>Zingiberales</taxon>
        <taxon>Musaceae</taxon>
        <taxon>Ensete</taxon>
    </lineage>
</organism>
<sequence length="159" mass="18194">MQCSLISGYFHNFTEERTTMLKVFPDDNLGSTAHDRKKEQEKGIHMTPTAIISSILMLALLKFVYSPRMEEAPSGAPIGKKCHKKRLTTVETRFDVLEVSLEELYQGQQRLLRVESSQEEAESRIKKVESQVDRLTEDTKDSIRHLHEVVAELTAKVMC</sequence>
<dbReference type="Proteomes" id="UP000287651">
    <property type="component" value="Unassembled WGS sequence"/>
</dbReference>
<comment type="caution">
    <text evidence="2">The sequence shown here is derived from an EMBL/GenBank/DDBJ whole genome shotgun (WGS) entry which is preliminary data.</text>
</comment>
<dbReference type="AlphaFoldDB" id="A0A426YEH6"/>
<dbReference type="EMBL" id="AMZH03012955">
    <property type="protein sequence ID" value="RRT50103.1"/>
    <property type="molecule type" value="Genomic_DNA"/>
</dbReference>
<name>A0A426YEH6_ENSVE</name>
<protein>
    <submittedName>
        <fullName evidence="2">Uncharacterized protein</fullName>
    </submittedName>
</protein>
<feature type="coiled-coil region" evidence="1">
    <location>
        <begin position="111"/>
        <end position="138"/>
    </location>
</feature>
<evidence type="ECO:0000313" key="2">
    <source>
        <dbReference type="EMBL" id="RRT50103.1"/>
    </source>
</evidence>
<keyword evidence="1" id="KW-0175">Coiled coil</keyword>
<evidence type="ECO:0000256" key="1">
    <source>
        <dbReference type="SAM" id="Coils"/>
    </source>
</evidence>
<evidence type="ECO:0000313" key="3">
    <source>
        <dbReference type="Proteomes" id="UP000287651"/>
    </source>
</evidence>
<proteinExistence type="predicted"/>